<feature type="region of interest" description="Disordered" evidence="1">
    <location>
        <begin position="423"/>
        <end position="471"/>
    </location>
</feature>
<accession>A0A812CQT0</accession>
<protein>
    <submittedName>
        <fullName evidence="2">PSD</fullName>
    </submittedName>
</protein>
<comment type="caution">
    <text evidence="2">The sequence shown here is derived from an EMBL/GenBank/DDBJ whole genome shotgun (WGS) entry which is preliminary data.</text>
</comment>
<proteinExistence type="predicted"/>
<feature type="compositionally biased region" description="Polar residues" evidence="1">
    <location>
        <begin position="279"/>
        <end position="298"/>
    </location>
</feature>
<feature type="region of interest" description="Disordered" evidence="1">
    <location>
        <begin position="68"/>
        <end position="89"/>
    </location>
</feature>
<feature type="compositionally biased region" description="Polar residues" evidence="1">
    <location>
        <begin position="246"/>
        <end position="262"/>
    </location>
</feature>
<feature type="compositionally biased region" description="Basic and acidic residues" evidence="1">
    <location>
        <begin position="378"/>
        <end position="388"/>
    </location>
</feature>
<feature type="region of interest" description="Disordered" evidence="1">
    <location>
        <begin position="356"/>
        <end position="391"/>
    </location>
</feature>
<dbReference type="EMBL" id="CAHIKZ030001792">
    <property type="protein sequence ID" value="CAE1274609.1"/>
    <property type="molecule type" value="Genomic_DNA"/>
</dbReference>
<evidence type="ECO:0000313" key="3">
    <source>
        <dbReference type="Proteomes" id="UP000597762"/>
    </source>
</evidence>
<evidence type="ECO:0000313" key="2">
    <source>
        <dbReference type="EMBL" id="CAE1274609.1"/>
    </source>
</evidence>
<evidence type="ECO:0000256" key="1">
    <source>
        <dbReference type="SAM" id="MobiDB-lite"/>
    </source>
</evidence>
<organism evidence="2 3">
    <name type="scientific">Acanthosepion pharaonis</name>
    <name type="common">Pharaoh cuttlefish</name>
    <name type="synonym">Sepia pharaonis</name>
    <dbReference type="NCBI Taxonomy" id="158019"/>
    <lineage>
        <taxon>Eukaryota</taxon>
        <taxon>Metazoa</taxon>
        <taxon>Spiralia</taxon>
        <taxon>Lophotrochozoa</taxon>
        <taxon>Mollusca</taxon>
        <taxon>Cephalopoda</taxon>
        <taxon>Coleoidea</taxon>
        <taxon>Decapodiformes</taxon>
        <taxon>Sepiida</taxon>
        <taxon>Sepiina</taxon>
        <taxon>Sepiidae</taxon>
        <taxon>Acanthosepion</taxon>
    </lineage>
</organism>
<feature type="compositionally biased region" description="Polar residues" evidence="1">
    <location>
        <begin position="220"/>
        <end position="229"/>
    </location>
</feature>
<gene>
    <name evidence="2" type="ORF">SPHA_38966</name>
</gene>
<sequence length="558" mass="60321">MAIKMVDRVSNSPSRIPIPVSCQLHKSAASRNGKVHRPSDVRSQHNDNYVKAMCFENGIVDTVAQHKSNTVPKESSLEGAPAESPSKGSGFETFVMTGDMIIKTTALHKSPKKMDSHKKVPYNVSVDGSNDDDEADICLISAEFNRIAAEKKTYENKRVGAPRHHSFSGPDNPKPVHTPLGRVESAPADNRNDGNINWPSPPLSMSSPPIASPEEFVPSLRQTPSSSMESWDPTELHPLDPASHHAQLSTMKESSKHSLSNSDSEHSPEVVESSDEKSSTMASSSSDNEVKSSIVTSKSAEKIVPGTRGGHSLVRTSKSHENYLQSGNDVMLVSIDIDDDNLAYSLDTLAYQSSGSSLEKLGDKDGLVPVSRSLQSSPERKMSEKSDRVFMPGFISLDEPRAIKSKGKETKTKDMDSTCCRVEPCVDGASDSDIPAARMTQDGGAPSSLLEPQSPVSSEASEGKGDAPTSNIVASILNSRIGVESAEEGCPDIVDGKPDFITSLRETVEPDSEFSDSDSVYHQPFKSVDRPSAARLAKRLYNLDGFRKSDVARHLCKK</sequence>
<feature type="compositionally biased region" description="Low complexity" evidence="1">
    <location>
        <begin position="203"/>
        <end position="213"/>
    </location>
</feature>
<dbReference type="AlphaFoldDB" id="A0A812CQT0"/>
<dbReference type="OrthoDB" id="6284090at2759"/>
<dbReference type="Proteomes" id="UP000597762">
    <property type="component" value="Unassembled WGS sequence"/>
</dbReference>
<reference evidence="2" key="1">
    <citation type="submission" date="2021-01" db="EMBL/GenBank/DDBJ databases">
        <authorList>
            <person name="Li R."/>
            <person name="Bekaert M."/>
        </authorList>
    </citation>
    <scope>NUCLEOTIDE SEQUENCE</scope>
    <source>
        <strain evidence="2">Farmed</strain>
    </source>
</reference>
<name>A0A812CQT0_ACAPH</name>
<feature type="region of interest" description="Disordered" evidence="1">
    <location>
        <begin position="155"/>
        <end position="320"/>
    </location>
</feature>
<feature type="compositionally biased region" description="Basic and acidic residues" evidence="1">
    <location>
        <begin position="263"/>
        <end position="278"/>
    </location>
</feature>
<keyword evidence="3" id="KW-1185">Reference proteome</keyword>
<feature type="compositionally biased region" description="Polar residues" evidence="1">
    <location>
        <begin position="450"/>
        <end position="460"/>
    </location>
</feature>